<proteinExistence type="inferred from homology"/>
<keyword evidence="2" id="KW-1003">Cell membrane</keyword>
<feature type="transmembrane region" description="Helical" evidence="7">
    <location>
        <begin position="157"/>
        <end position="179"/>
    </location>
</feature>
<evidence type="ECO:0000256" key="7">
    <source>
        <dbReference type="SAM" id="Phobius"/>
    </source>
</evidence>
<dbReference type="EMBL" id="JAPNKE010000002">
    <property type="protein sequence ID" value="MCY1012349.1"/>
    <property type="molecule type" value="Genomic_DNA"/>
</dbReference>
<feature type="transmembrane region" description="Helical" evidence="7">
    <location>
        <begin position="113"/>
        <end position="137"/>
    </location>
</feature>
<evidence type="ECO:0000256" key="1">
    <source>
        <dbReference type="ARBA" id="ARBA00004651"/>
    </source>
</evidence>
<dbReference type="PANTHER" id="PTHR30625:SF11">
    <property type="entry name" value="MOTA_TOLQ_EXBB PROTON CHANNEL DOMAIN-CONTAINING PROTEIN"/>
    <property type="match status" value="1"/>
</dbReference>
<evidence type="ECO:0000313" key="9">
    <source>
        <dbReference type="EMBL" id="MCY1012349.1"/>
    </source>
</evidence>
<evidence type="ECO:0000259" key="8">
    <source>
        <dbReference type="Pfam" id="PF01618"/>
    </source>
</evidence>
<keyword evidence="6" id="KW-0653">Protein transport</keyword>
<sequence>MDLKELFEQGGPLMWAILVASIVGVGIFFERLWSTQRSKVLPRAFVDRIRALVAKGKVNEALLLCEENASSIALVIASALRAFEHSTSRADIKEAVEEVGAREIAHMDRNVEIVGTVATISPLLGLLGTVVGMIQVFRNFVEAYASGAVGPDTFAQGIWQALITTAYGLTVAIPMLLLYRVLLDRTNKLVLEMEEDAMAIVNLLEDGRRAAKARPAPAVSEPKPVAAEVAP</sequence>
<evidence type="ECO:0000256" key="3">
    <source>
        <dbReference type="ARBA" id="ARBA00022692"/>
    </source>
</evidence>
<comment type="subcellular location">
    <subcellularLocation>
        <location evidence="1">Cell membrane</location>
        <topology evidence="1">Multi-pass membrane protein</topology>
    </subcellularLocation>
    <subcellularLocation>
        <location evidence="6">Membrane</location>
        <topology evidence="6">Multi-pass membrane protein</topology>
    </subcellularLocation>
</comment>
<evidence type="ECO:0000256" key="4">
    <source>
        <dbReference type="ARBA" id="ARBA00022989"/>
    </source>
</evidence>
<keyword evidence="10" id="KW-1185">Reference proteome</keyword>
<feature type="transmembrane region" description="Helical" evidence="7">
    <location>
        <begin position="12"/>
        <end position="33"/>
    </location>
</feature>
<protein>
    <submittedName>
        <fullName evidence="9">MotA/TolQ/ExbB proton channel family protein</fullName>
    </submittedName>
</protein>
<evidence type="ECO:0000256" key="2">
    <source>
        <dbReference type="ARBA" id="ARBA00022475"/>
    </source>
</evidence>
<dbReference type="Pfam" id="PF01618">
    <property type="entry name" value="MotA_ExbB"/>
    <property type="match status" value="1"/>
</dbReference>
<dbReference type="Proteomes" id="UP001150924">
    <property type="component" value="Unassembled WGS sequence"/>
</dbReference>
<dbReference type="InterPro" id="IPR050790">
    <property type="entry name" value="ExbB/TolQ_transport"/>
</dbReference>
<dbReference type="GO" id="GO:0005886">
    <property type="term" value="C:plasma membrane"/>
    <property type="evidence" value="ECO:0007669"/>
    <property type="project" value="UniProtKB-SubCell"/>
</dbReference>
<dbReference type="InterPro" id="IPR002898">
    <property type="entry name" value="MotA_ExbB_proton_chnl"/>
</dbReference>
<name>A0A9X3EXT0_9BACT</name>
<keyword evidence="6" id="KW-0813">Transport</keyword>
<evidence type="ECO:0000256" key="5">
    <source>
        <dbReference type="ARBA" id="ARBA00023136"/>
    </source>
</evidence>
<comment type="caution">
    <text evidence="9">The sequence shown here is derived from an EMBL/GenBank/DDBJ whole genome shotgun (WGS) entry which is preliminary data.</text>
</comment>
<accession>A0A9X3EXT0</accession>
<dbReference type="AlphaFoldDB" id="A0A9X3EXT0"/>
<keyword evidence="3 7" id="KW-0812">Transmembrane</keyword>
<gene>
    <name evidence="9" type="ORF">OV079_43800</name>
</gene>
<dbReference type="RefSeq" id="WP_267775744.1">
    <property type="nucleotide sequence ID" value="NZ_JAPNKE010000002.1"/>
</dbReference>
<reference evidence="9" key="1">
    <citation type="submission" date="2022-11" db="EMBL/GenBank/DDBJ databases">
        <title>Minimal conservation of predation-associated metabolite biosynthetic gene clusters underscores biosynthetic potential of Myxococcota including descriptions for ten novel species: Archangium lansinium sp. nov., Myxococcus landrumus sp. nov., Nannocystis bai.</title>
        <authorList>
            <person name="Ahearne A."/>
            <person name="Stevens C."/>
            <person name="Phillips K."/>
        </authorList>
    </citation>
    <scope>NUCLEOTIDE SEQUENCE</scope>
    <source>
        <strain evidence="9">Na p29</strain>
    </source>
</reference>
<keyword evidence="5 7" id="KW-0472">Membrane</keyword>
<feature type="domain" description="MotA/TolQ/ExbB proton channel" evidence="8">
    <location>
        <begin position="72"/>
        <end position="195"/>
    </location>
</feature>
<comment type="similarity">
    <text evidence="6">Belongs to the exbB/tolQ family.</text>
</comment>
<dbReference type="PANTHER" id="PTHR30625">
    <property type="entry name" value="PROTEIN TOLQ"/>
    <property type="match status" value="1"/>
</dbReference>
<organism evidence="9 10">
    <name type="scientific">Nannocystis pusilla</name>
    <dbReference type="NCBI Taxonomy" id="889268"/>
    <lineage>
        <taxon>Bacteria</taxon>
        <taxon>Pseudomonadati</taxon>
        <taxon>Myxococcota</taxon>
        <taxon>Polyangia</taxon>
        <taxon>Nannocystales</taxon>
        <taxon>Nannocystaceae</taxon>
        <taxon>Nannocystis</taxon>
    </lineage>
</organism>
<evidence type="ECO:0000313" key="10">
    <source>
        <dbReference type="Proteomes" id="UP001150924"/>
    </source>
</evidence>
<dbReference type="GO" id="GO:0017038">
    <property type="term" value="P:protein import"/>
    <property type="evidence" value="ECO:0007669"/>
    <property type="project" value="TreeGrafter"/>
</dbReference>
<evidence type="ECO:0000256" key="6">
    <source>
        <dbReference type="RuleBase" id="RU004057"/>
    </source>
</evidence>
<keyword evidence="4 7" id="KW-1133">Transmembrane helix</keyword>